<dbReference type="InterPro" id="IPR003362">
    <property type="entry name" value="Bact_transf"/>
</dbReference>
<gene>
    <name evidence="4" type="ORF">SAE01_15300</name>
</gene>
<keyword evidence="4" id="KW-0808">Transferase</keyword>
<dbReference type="RefSeq" id="WP_218029114.1">
    <property type="nucleotide sequence ID" value="NZ_BJYT01000005.1"/>
</dbReference>
<dbReference type="PANTHER" id="PTHR30576:SF20">
    <property type="entry name" value="QUINOVOSAMINEPHOSPHOTRANSFERAE-RELATED"/>
    <property type="match status" value="1"/>
</dbReference>
<dbReference type="EMBL" id="BJYT01000005">
    <property type="protein sequence ID" value="GEO09034.1"/>
    <property type="molecule type" value="Genomic_DNA"/>
</dbReference>
<keyword evidence="2" id="KW-1133">Transmembrane helix</keyword>
<accession>A0A512BAP2</accession>
<protein>
    <submittedName>
        <fullName evidence="4">Glycosyl transferase</fullName>
    </submittedName>
</protein>
<keyword evidence="2" id="KW-0812">Transmembrane</keyword>
<reference evidence="4 5" key="1">
    <citation type="submission" date="2019-07" db="EMBL/GenBank/DDBJ databases">
        <title>Whole genome shotgun sequence of Segetibacter aerophilus NBRC 106135.</title>
        <authorList>
            <person name="Hosoyama A."/>
            <person name="Uohara A."/>
            <person name="Ohji S."/>
            <person name="Ichikawa N."/>
        </authorList>
    </citation>
    <scope>NUCLEOTIDE SEQUENCE [LARGE SCALE GENOMIC DNA]</scope>
    <source>
        <strain evidence="4 5">NBRC 106135</strain>
    </source>
</reference>
<dbReference type="AlphaFoldDB" id="A0A512BAP2"/>
<sequence length="199" mass="22898">MKMIGFFDYAFSLVGLIILSPVFLLVILLIKLTSKGPVFFKQTRVGKDGRDFKVYKFRSMFVDADKRGLLTVGGKDVRVTKAGYYLRKFKVDELPQLINVIKGEMSIVGPRPEVRKYVDLYSEDQLKALKVLPGITDYASIQYRNENDLLALSHNPEELYVKEIMPKKIELNFRYINNRSVGEYFKIIIETVITSLKGK</sequence>
<keyword evidence="2" id="KW-0472">Membrane</keyword>
<comment type="caution">
    <text evidence="4">The sequence shown here is derived from an EMBL/GenBank/DDBJ whole genome shotgun (WGS) entry which is preliminary data.</text>
</comment>
<evidence type="ECO:0000256" key="2">
    <source>
        <dbReference type="SAM" id="Phobius"/>
    </source>
</evidence>
<name>A0A512BAP2_9BACT</name>
<dbReference type="PANTHER" id="PTHR30576">
    <property type="entry name" value="COLANIC BIOSYNTHESIS UDP-GLUCOSE LIPID CARRIER TRANSFERASE"/>
    <property type="match status" value="1"/>
</dbReference>
<dbReference type="GO" id="GO:0016780">
    <property type="term" value="F:phosphotransferase activity, for other substituted phosphate groups"/>
    <property type="evidence" value="ECO:0007669"/>
    <property type="project" value="TreeGrafter"/>
</dbReference>
<organism evidence="4 5">
    <name type="scientific">Segetibacter aerophilus</name>
    <dbReference type="NCBI Taxonomy" id="670293"/>
    <lineage>
        <taxon>Bacteria</taxon>
        <taxon>Pseudomonadati</taxon>
        <taxon>Bacteroidota</taxon>
        <taxon>Chitinophagia</taxon>
        <taxon>Chitinophagales</taxon>
        <taxon>Chitinophagaceae</taxon>
        <taxon>Segetibacter</taxon>
    </lineage>
</organism>
<dbReference type="Proteomes" id="UP000321513">
    <property type="component" value="Unassembled WGS sequence"/>
</dbReference>
<feature type="transmembrane region" description="Helical" evidence="2">
    <location>
        <begin position="6"/>
        <end position="30"/>
    </location>
</feature>
<keyword evidence="5" id="KW-1185">Reference proteome</keyword>
<feature type="domain" description="Bacterial sugar transferase" evidence="3">
    <location>
        <begin position="6"/>
        <end position="196"/>
    </location>
</feature>
<dbReference type="Pfam" id="PF02397">
    <property type="entry name" value="Bac_transf"/>
    <property type="match status" value="1"/>
</dbReference>
<evidence type="ECO:0000259" key="3">
    <source>
        <dbReference type="Pfam" id="PF02397"/>
    </source>
</evidence>
<proteinExistence type="inferred from homology"/>
<evidence type="ECO:0000313" key="4">
    <source>
        <dbReference type="EMBL" id="GEO09034.1"/>
    </source>
</evidence>
<evidence type="ECO:0000313" key="5">
    <source>
        <dbReference type="Proteomes" id="UP000321513"/>
    </source>
</evidence>
<comment type="similarity">
    <text evidence="1">Belongs to the bacterial sugar transferase family.</text>
</comment>
<evidence type="ECO:0000256" key="1">
    <source>
        <dbReference type="ARBA" id="ARBA00006464"/>
    </source>
</evidence>